<evidence type="ECO:0000313" key="9">
    <source>
        <dbReference type="EMBL" id="CAL1532758.1"/>
    </source>
</evidence>
<evidence type="ECO:0000256" key="2">
    <source>
        <dbReference type="ARBA" id="ARBA00007709"/>
    </source>
</evidence>
<accession>A0AAV2HFL2</accession>
<sequence length="87" mass="9935">MGKKDANTNRCQPVDQYRKQIGKQDWKKSKKEIKSMKAKAEQHNELSPQIIVLWIGTVILVCSSAYMLLLWYLGAVSLENVSEMPPV</sequence>
<dbReference type="Pfam" id="PF15168">
    <property type="entry name" value="TRIQK"/>
    <property type="match status" value="1"/>
</dbReference>
<keyword evidence="5" id="KW-0256">Endoplasmic reticulum</keyword>
<keyword evidence="7 8" id="KW-0472">Membrane</keyword>
<proteinExistence type="inferred from homology"/>
<comment type="subcellular location">
    <subcellularLocation>
        <location evidence="1">Endoplasmic reticulum membrane</location>
        <topology evidence="1">Single-pass membrane protein</topology>
    </subcellularLocation>
</comment>
<evidence type="ECO:0000256" key="6">
    <source>
        <dbReference type="ARBA" id="ARBA00022989"/>
    </source>
</evidence>
<gene>
    <name evidence="9" type="ORF">GSLYS_00006776001</name>
</gene>
<name>A0AAV2HFL2_LYMST</name>
<dbReference type="Proteomes" id="UP001497497">
    <property type="component" value="Unassembled WGS sequence"/>
</dbReference>
<evidence type="ECO:0000256" key="7">
    <source>
        <dbReference type="ARBA" id="ARBA00023136"/>
    </source>
</evidence>
<dbReference type="EMBL" id="CAXITT010000124">
    <property type="protein sequence ID" value="CAL1532758.1"/>
    <property type="molecule type" value="Genomic_DNA"/>
</dbReference>
<dbReference type="AlphaFoldDB" id="A0AAV2HFL2"/>
<evidence type="ECO:0000256" key="8">
    <source>
        <dbReference type="SAM" id="Phobius"/>
    </source>
</evidence>
<feature type="transmembrane region" description="Helical" evidence="8">
    <location>
        <begin position="51"/>
        <end position="74"/>
    </location>
</feature>
<comment type="caution">
    <text evidence="9">The sequence shown here is derived from an EMBL/GenBank/DDBJ whole genome shotgun (WGS) entry which is preliminary data.</text>
</comment>
<evidence type="ECO:0000313" key="10">
    <source>
        <dbReference type="Proteomes" id="UP001497497"/>
    </source>
</evidence>
<keyword evidence="4 8" id="KW-0812">Transmembrane</keyword>
<reference evidence="9 10" key="1">
    <citation type="submission" date="2024-04" db="EMBL/GenBank/DDBJ databases">
        <authorList>
            <consortium name="Genoscope - CEA"/>
            <person name="William W."/>
        </authorList>
    </citation>
    <scope>NUCLEOTIDE SEQUENCE [LARGE SCALE GENOMIC DNA]</scope>
</reference>
<dbReference type="GO" id="GO:0005789">
    <property type="term" value="C:endoplasmic reticulum membrane"/>
    <property type="evidence" value="ECO:0007669"/>
    <property type="project" value="UniProtKB-SubCell"/>
</dbReference>
<evidence type="ECO:0000256" key="5">
    <source>
        <dbReference type="ARBA" id="ARBA00022824"/>
    </source>
</evidence>
<comment type="similarity">
    <text evidence="2">Belongs to the TRIQK family.</text>
</comment>
<dbReference type="PANTHER" id="PTHR20583">
    <property type="entry name" value="TRIPLE QXXK/R MOTIF-CONTAINING PROTEIN"/>
    <property type="match status" value="1"/>
</dbReference>
<keyword evidence="10" id="KW-1185">Reference proteome</keyword>
<evidence type="ECO:0000256" key="4">
    <source>
        <dbReference type="ARBA" id="ARBA00022692"/>
    </source>
</evidence>
<protein>
    <recommendedName>
        <fullName evidence="3">Triple QxxK/R motif-containing protein</fullName>
    </recommendedName>
</protein>
<organism evidence="9 10">
    <name type="scientific">Lymnaea stagnalis</name>
    <name type="common">Great pond snail</name>
    <name type="synonym">Helix stagnalis</name>
    <dbReference type="NCBI Taxonomy" id="6523"/>
    <lineage>
        <taxon>Eukaryota</taxon>
        <taxon>Metazoa</taxon>
        <taxon>Spiralia</taxon>
        <taxon>Lophotrochozoa</taxon>
        <taxon>Mollusca</taxon>
        <taxon>Gastropoda</taxon>
        <taxon>Heterobranchia</taxon>
        <taxon>Euthyneura</taxon>
        <taxon>Panpulmonata</taxon>
        <taxon>Hygrophila</taxon>
        <taxon>Lymnaeoidea</taxon>
        <taxon>Lymnaeidae</taxon>
        <taxon>Lymnaea</taxon>
    </lineage>
</organism>
<evidence type="ECO:0000256" key="1">
    <source>
        <dbReference type="ARBA" id="ARBA00004389"/>
    </source>
</evidence>
<dbReference type="PANTHER" id="PTHR20583:SF1">
    <property type="entry name" value="TRIPLE QXXK_R MOTIF-CONTAINING PROTEIN"/>
    <property type="match status" value="1"/>
</dbReference>
<keyword evidence="6 8" id="KW-1133">Transmembrane helix</keyword>
<dbReference type="InterPro" id="IPR024842">
    <property type="entry name" value="TRIQK"/>
</dbReference>
<evidence type="ECO:0000256" key="3">
    <source>
        <dbReference type="ARBA" id="ARBA00014257"/>
    </source>
</evidence>